<name>A0AAU9RRJ4_THLAR</name>
<keyword evidence="8" id="KW-1185">Reference proteome</keyword>
<evidence type="ECO:0000313" key="8">
    <source>
        <dbReference type="Proteomes" id="UP000836841"/>
    </source>
</evidence>
<evidence type="ECO:0000256" key="1">
    <source>
        <dbReference type="ARBA" id="ARBA00022723"/>
    </source>
</evidence>
<dbReference type="Pfam" id="PF04434">
    <property type="entry name" value="SWIM"/>
    <property type="match status" value="1"/>
</dbReference>
<evidence type="ECO:0000256" key="3">
    <source>
        <dbReference type="ARBA" id="ARBA00022833"/>
    </source>
</evidence>
<protein>
    <recommendedName>
        <fullName evidence="6">SWIM-type domain-containing protein</fullName>
    </recommendedName>
</protein>
<dbReference type="InterPro" id="IPR007527">
    <property type="entry name" value="Znf_SWIM"/>
</dbReference>
<sequence>FSHWQKKWFVFLGDRSVTNIAGEISAFVVFMGEREFLVLCYWNGCTKFGPDGVYYEGSVPKMISVKQNTELSRFLDVLYLVTGLDKQRSKLDIIGRYPVPWALSISPNPFWYVSLPVVNDNILKTMLELPSKHPSINSVEMYLQVKRTSGGVIDPAASENPTKRHRTQQTQEANGSVDANVTHLGPEDLGSEFLADEIERVVRVQPTVSVPELKKWWKEKTGCEVETLEMKEAKMKAVTKIYGDRDESYRVFPKLVAALQSSNGLVVDWQYDLLPKPELASFRGVFWAFSQCLEGFPHCRPLILVNTKDLNGMTLMVASGVDADNCIFHLAFAVTKELSVDTWRWFFRVLRQKVTQRQGLCLMSSPHPDILTVVKEPGSQWQEPWAYHRFCLDHLCSEFHDVFQDEYLKNLVHEAGCTAHEDEFDIHMKDVEKRNPMARRWLDQFHPQQWALAHDGGRRYGYTDLEESFQFEASDSIELLGLTVPMLSLFDEIRNHFAISCWNIRGPLRRGYQYSTLVMEKIEEFRTASVTYTITTLLDRDVFHVAEPSKTEEWLVQLSNWFCTCGDFAAKFPCLHALAVCEKLKINPLVYVDDCYTLERCQKSYSAEFNTVPQVSAWPEAFGVPSFVPPFLPDESSMT</sequence>
<dbReference type="PANTHER" id="PTHR31973">
    <property type="entry name" value="POLYPROTEIN, PUTATIVE-RELATED"/>
    <property type="match status" value="1"/>
</dbReference>
<feature type="non-terminal residue" evidence="7">
    <location>
        <position position="1"/>
    </location>
</feature>
<dbReference type="PROSITE" id="PS50966">
    <property type="entry name" value="ZF_SWIM"/>
    <property type="match status" value="1"/>
</dbReference>
<dbReference type="AlphaFoldDB" id="A0AAU9RRJ4"/>
<dbReference type="GO" id="GO:0008270">
    <property type="term" value="F:zinc ion binding"/>
    <property type="evidence" value="ECO:0007669"/>
    <property type="project" value="UniProtKB-KW"/>
</dbReference>
<dbReference type="PANTHER" id="PTHR31973:SF195">
    <property type="entry name" value="MUDR FAMILY TRANSPOSASE"/>
    <property type="match status" value="1"/>
</dbReference>
<reference evidence="7 8" key="1">
    <citation type="submission" date="2022-03" db="EMBL/GenBank/DDBJ databases">
        <authorList>
            <person name="Nunn A."/>
            <person name="Chopra R."/>
            <person name="Nunn A."/>
            <person name="Contreras Garrido A."/>
        </authorList>
    </citation>
    <scope>NUCLEOTIDE SEQUENCE [LARGE SCALE GENOMIC DNA]</scope>
</reference>
<dbReference type="Proteomes" id="UP000836841">
    <property type="component" value="Chromosome 2"/>
</dbReference>
<accession>A0AAU9RRJ4</accession>
<proteinExistence type="predicted"/>
<feature type="region of interest" description="Disordered" evidence="5">
    <location>
        <begin position="153"/>
        <end position="174"/>
    </location>
</feature>
<organism evidence="7 8">
    <name type="scientific">Thlaspi arvense</name>
    <name type="common">Field penny-cress</name>
    <dbReference type="NCBI Taxonomy" id="13288"/>
    <lineage>
        <taxon>Eukaryota</taxon>
        <taxon>Viridiplantae</taxon>
        <taxon>Streptophyta</taxon>
        <taxon>Embryophyta</taxon>
        <taxon>Tracheophyta</taxon>
        <taxon>Spermatophyta</taxon>
        <taxon>Magnoliopsida</taxon>
        <taxon>eudicotyledons</taxon>
        <taxon>Gunneridae</taxon>
        <taxon>Pentapetalae</taxon>
        <taxon>rosids</taxon>
        <taxon>malvids</taxon>
        <taxon>Brassicales</taxon>
        <taxon>Brassicaceae</taxon>
        <taxon>Thlaspideae</taxon>
        <taxon>Thlaspi</taxon>
    </lineage>
</organism>
<evidence type="ECO:0000313" key="7">
    <source>
        <dbReference type="EMBL" id="CAH2048316.1"/>
    </source>
</evidence>
<dbReference type="InterPro" id="IPR006564">
    <property type="entry name" value="Znf_PMZ"/>
</dbReference>
<evidence type="ECO:0000256" key="2">
    <source>
        <dbReference type="ARBA" id="ARBA00022771"/>
    </source>
</evidence>
<evidence type="ECO:0000256" key="5">
    <source>
        <dbReference type="SAM" id="MobiDB-lite"/>
    </source>
</evidence>
<dbReference type="SMART" id="SM00575">
    <property type="entry name" value="ZnF_PMZ"/>
    <property type="match status" value="1"/>
</dbReference>
<keyword evidence="2 4" id="KW-0863">Zinc-finger</keyword>
<evidence type="ECO:0000256" key="4">
    <source>
        <dbReference type="PROSITE-ProRule" id="PRU00325"/>
    </source>
</evidence>
<keyword evidence="3" id="KW-0862">Zinc</keyword>
<feature type="domain" description="SWIM-type" evidence="6">
    <location>
        <begin position="554"/>
        <end position="585"/>
    </location>
</feature>
<dbReference type="EMBL" id="OU466858">
    <property type="protein sequence ID" value="CAH2048316.1"/>
    <property type="molecule type" value="Genomic_DNA"/>
</dbReference>
<evidence type="ECO:0000259" key="6">
    <source>
        <dbReference type="PROSITE" id="PS50966"/>
    </source>
</evidence>
<keyword evidence="1" id="KW-0479">Metal-binding</keyword>
<gene>
    <name evidence="7" type="ORF">TAV2_LOCUS6232</name>
</gene>